<dbReference type="RefSeq" id="WP_069804833.1">
    <property type="nucleotide sequence ID" value="NZ_JAROYJ010000013.1"/>
</dbReference>
<dbReference type="InterPro" id="IPR029057">
    <property type="entry name" value="PRTase-like"/>
</dbReference>
<accession>A0ABT6J232</accession>
<gene>
    <name evidence="1" type="ORF">P5X59_10825</name>
</gene>
<sequence>MKQKLIIISKKLVFEVNGEIKKDFDSFHQKVVEQNIKIAVITNNASQLSSKLSNYSMCGAFTRNTIKESLKEKRNELGIVILGVVKEDAFLAFNHKIPLFKAKDYCLDLGIEIDNKVGTYGIELSSTDDLIHYMNIISENISPYLQHSFSDEYIMISLFNANTKGYQTREDIEYKEEIQRILKENYSVKIDKTKMLNLFNFLLLSEYFNNPILKEVKYWGTFPSSDKSNDNTTISYIKEVIRKVINTNRSNEEILIRTESILKKHHSSTRARNENKCQSDFDSMKINDYYKGKLQGATVCIIDDYTTYGFSAEAAKNLLLQEGVEKLIVITLGKFGYDYNEVNYNLIGNLYEGGYSNQFISTQKHKLIPNNDCNTYFQRIKQVINI</sequence>
<dbReference type="EMBL" id="JAROYR010000018">
    <property type="protein sequence ID" value="MDH5158804.1"/>
    <property type="molecule type" value="Genomic_DNA"/>
</dbReference>
<name>A0ABT6J232_9STAP</name>
<protein>
    <submittedName>
        <fullName evidence="1">Phosphoribosyltransferase</fullName>
    </submittedName>
</protein>
<reference evidence="1 2" key="1">
    <citation type="submission" date="2023-03" db="EMBL/GenBank/DDBJ databases">
        <title>Bacterial isolates from washroom surfaces on a university campus.</title>
        <authorList>
            <person name="Holman D.B."/>
            <person name="Gzyl K.E."/>
            <person name="Taheri A.E."/>
        </authorList>
    </citation>
    <scope>NUCLEOTIDE SEQUENCE [LARGE SCALE GENOMIC DNA]</scope>
    <source>
        <strain evidence="1 2">RD01</strain>
    </source>
</reference>
<keyword evidence="2" id="KW-1185">Reference proteome</keyword>
<comment type="caution">
    <text evidence="1">The sequence shown here is derived from an EMBL/GenBank/DDBJ whole genome shotgun (WGS) entry which is preliminary data.</text>
</comment>
<dbReference type="SUPFAM" id="SSF53271">
    <property type="entry name" value="PRTase-like"/>
    <property type="match status" value="1"/>
</dbReference>
<evidence type="ECO:0000313" key="2">
    <source>
        <dbReference type="Proteomes" id="UP001159200"/>
    </source>
</evidence>
<proteinExistence type="predicted"/>
<dbReference type="Proteomes" id="UP001159200">
    <property type="component" value="Unassembled WGS sequence"/>
</dbReference>
<keyword evidence="1" id="KW-0328">Glycosyltransferase</keyword>
<evidence type="ECO:0000313" key="1">
    <source>
        <dbReference type="EMBL" id="MDH5158804.1"/>
    </source>
</evidence>
<dbReference type="GO" id="GO:0016757">
    <property type="term" value="F:glycosyltransferase activity"/>
    <property type="evidence" value="ECO:0007669"/>
    <property type="project" value="UniProtKB-KW"/>
</dbReference>
<organism evidence="1 2">
    <name type="scientific">Staphylococcus cohnii</name>
    <dbReference type="NCBI Taxonomy" id="29382"/>
    <lineage>
        <taxon>Bacteria</taxon>
        <taxon>Bacillati</taxon>
        <taxon>Bacillota</taxon>
        <taxon>Bacilli</taxon>
        <taxon>Bacillales</taxon>
        <taxon>Staphylococcaceae</taxon>
        <taxon>Staphylococcus</taxon>
        <taxon>Staphylococcus cohnii species complex</taxon>
    </lineage>
</organism>
<keyword evidence="1" id="KW-0808">Transferase</keyword>